<gene>
    <name evidence="1" type="ORF">EI167_04210</name>
</gene>
<organism evidence="1 2">
    <name type="scientific">Pseudoalteromonas prydzensis</name>
    <dbReference type="NCBI Taxonomy" id="182141"/>
    <lineage>
        <taxon>Bacteria</taxon>
        <taxon>Pseudomonadati</taxon>
        <taxon>Pseudomonadota</taxon>
        <taxon>Gammaproteobacteria</taxon>
        <taxon>Alteromonadales</taxon>
        <taxon>Pseudoalteromonadaceae</taxon>
        <taxon>Pseudoalteromonas</taxon>
    </lineage>
</organism>
<reference evidence="1 2" key="1">
    <citation type="submission" date="2020-07" db="EMBL/GenBank/DDBJ databases">
        <title>Halophilic bacteria isolated from french cheeses.</title>
        <authorList>
            <person name="Kothe C.I."/>
            <person name="Farah-Kraiem B."/>
            <person name="Renault P."/>
            <person name="Dridi B."/>
        </authorList>
    </citation>
    <scope>NUCLEOTIDE SEQUENCE [LARGE SCALE GENOMIC DNA]</scope>
    <source>
        <strain evidence="1 2">FME14</strain>
    </source>
</reference>
<dbReference type="EMBL" id="RRZA01000008">
    <property type="protein sequence ID" value="MBE0456666.1"/>
    <property type="molecule type" value="Genomic_DNA"/>
</dbReference>
<keyword evidence="2" id="KW-1185">Reference proteome</keyword>
<dbReference type="Proteomes" id="UP000707245">
    <property type="component" value="Unassembled WGS sequence"/>
</dbReference>
<evidence type="ECO:0000313" key="2">
    <source>
        <dbReference type="Proteomes" id="UP000707245"/>
    </source>
</evidence>
<sequence length="126" mass="13959">MTLNDFLSRLAEQPQQLEFSDSMAVIEANYSFTPSAFNNHGLKSAAGENNGSCKIFAFAKLNQLSKQNTLDCFGAFYREDVLGNPDGHDHMNIRTFMLAPEATPFLGLTFEQENVLITSIGSETEK</sequence>
<dbReference type="RefSeq" id="WP_064666835.1">
    <property type="nucleotide sequence ID" value="NZ_BDDT01000005.1"/>
</dbReference>
<evidence type="ECO:0000313" key="1">
    <source>
        <dbReference type="EMBL" id="MBE0456666.1"/>
    </source>
</evidence>
<dbReference type="InterPro" id="IPR014984">
    <property type="entry name" value="HopJ"/>
</dbReference>
<accession>A0ABR9FIP1</accession>
<protein>
    <submittedName>
        <fullName evidence="1">HopJ type III effector protein</fullName>
    </submittedName>
</protein>
<name>A0ABR9FIP1_9GAMM</name>
<comment type="caution">
    <text evidence="1">The sequence shown here is derived from an EMBL/GenBank/DDBJ whole genome shotgun (WGS) entry which is preliminary data.</text>
</comment>
<proteinExistence type="predicted"/>
<dbReference type="Gene3D" id="3.20.160.10">
    <property type="entry name" value="vpa0580 domain like"/>
    <property type="match status" value="1"/>
</dbReference>
<dbReference type="GeneID" id="303292077"/>
<dbReference type="InterPro" id="IPR038604">
    <property type="entry name" value="HopJ_sf"/>
</dbReference>
<dbReference type="Pfam" id="PF08888">
    <property type="entry name" value="HopJ"/>
    <property type="match status" value="1"/>
</dbReference>